<evidence type="ECO:0000256" key="5">
    <source>
        <dbReference type="ARBA" id="ARBA00022898"/>
    </source>
</evidence>
<keyword evidence="3" id="KW-0032">Aminotransferase</keyword>
<evidence type="ECO:0000256" key="4">
    <source>
        <dbReference type="ARBA" id="ARBA00022679"/>
    </source>
</evidence>
<dbReference type="InterPro" id="IPR015421">
    <property type="entry name" value="PyrdxlP-dep_Trfase_major"/>
</dbReference>
<dbReference type="SUPFAM" id="SSF54631">
    <property type="entry name" value="CBS-domain pair"/>
    <property type="match status" value="1"/>
</dbReference>
<proteinExistence type="inferred from homology"/>
<evidence type="ECO:0000256" key="1">
    <source>
        <dbReference type="ARBA" id="ARBA00001933"/>
    </source>
</evidence>
<dbReference type="InterPro" id="IPR004838">
    <property type="entry name" value="NHTrfase_class1_PyrdxlP-BS"/>
</dbReference>
<evidence type="ECO:0000259" key="7">
    <source>
        <dbReference type="PROSITE" id="PS51371"/>
    </source>
</evidence>
<dbReference type="InterPro" id="IPR000644">
    <property type="entry name" value="CBS_dom"/>
</dbReference>
<evidence type="ECO:0000256" key="3">
    <source>
        <dbReference type="ARBA" id="ARBA00022576"/>
    </source>
</evidence>
<dbReference type="SMART" id="SM00116">
    <property type="entry name" value="CBS"/>
    <property type="match status" value="2"/>
</dbReference>
<dbReference type="Pfam" id="PF00155">
    <property type="entry name" value="Aminotran_1_2"/>
    <property type="match status" value="1"/>
</dbReference>
<comment type="similarity">
    <text evidence="2">Belongs to the class-I pyridoxal-phosphate-dependent aminotransferase family.</text>
</comment>
<dbReference type="EMBL" id="JALJOQ010000088">
    <property type="protein sequence ID" value="KAK9799726.1"/>
    <property type="molecule type" value="Genomic_DNA"/>
</dbReference>
<evidence type="ECO:0000313" key="8">
    <source>
        <dbReference type="EMBL" id="KAK9799726.1"/>
    </source>
</evidence>
<dbReference type="InterPro" id="IPR004839">
    <property type="entry name" value="Aminotransferase_I/II_large"/>
</dbReference>
<dbReference type="Proteomes" id="UP001465755">
    <property type="component" value="Unassembled WGS sequence"/>
</dbReference>
<comment type="cofactor">
    <cofactor evidence="1">
        <name>pyridoxal 5'-phosphate</name>
        <dbReference type="ChEBI" id="CHEBI:597326"/>
    </cofactor>
</comment>
<dbReference type="PROSITE" id="PS51371">
    <property type="entry name" value="CBS"/>
    <property type="match status" value="2"/>
</dbReference>
<dbReference type="InterPro" id="IPR046342">
    <property type="entry name" value="CBS_dom_sf"/>
</dbReference>
<comment type="caution">
    <text evidence="8">The sequence shown here is derived from an EMBL/GenBank/DDBJ whole genome shotgun (WGS) entry which is preliminary data.</text>
</comment>
<evidence type="ECO:0000256" key="6">
    <source>
        <dbReference type="PROSITE-ProRule" id="PRU00703"/>
    </source>
</evidence>
<keyword evidence="4" id="KW-0808">Transferase</keyword>
<dbReference type="SUPFAM" id="SSF53383">
    <property type="entry name" value="PLP-dependent transferases"/>
    <property type="match status" value="1"/>
</dbReference>
<evidence type="ECO:0000256" key="2">
    <source>
        <dbReference type="ARBA" id="ARBA00007441"/>
    </source>
</evidence>
<dbReference type="InterPro" id="IPR050596">
    <property type="entry name" value="AspAT/PAT-like"/>
</dbReference>
<dbReference type="GO" id="GO:0006520">
    <property type="term" value="P:amino acid metabolic process"/>
    <property type="evidence" value="ECO:0007669"/>
    <property type="project" value="InterPro"/>
</dbReference>
<accession>A0AAW1NXH3</accession>
<dbReference type="PANTHER" id="PTHR46383:SF5">
    <property type="entry name" value="AMINOTRANSFERASE CLASS I_CLASSII DOMAIN-CONTAINING PROTEIN"/>
    <property type="match status" value="1"/>
</dbReference>
<feature type="domain" description="CBS" evidence="7">
    <location>
        <begin position="528"/>
        <end position="584"/>
    </location>
</feature>
<dbReference type="GO" id="GO:0030170">
    <property type="term" value="F:pyridoxal phosphate binding"/>
    <property type="evidence" value="ECO:0007669"/>
    <property type="project" value="InterPro"/>
</dbReference>
<dbReference type="GO" id="GO:0008483">
    <property type="term" value="F:transaminase activity"/>
    <property type="evidence" value="ECO:0007669"/>
    <property type="project" value="UniProtKB-KW"/>
</dbReference>
<dbReference type="AlphaFoldDB" id="A0AAW1NXH3"/>
<dbReference type="CDD" id="cd00609">
    <property type="entry name" value="AAT_like"/>
    <property type="match status" value="1"/>
</dbReference>
<dbReference type="PROSITE" id="PS00105">
    <property type="entry name" value="AA_TRANSFER_CLASS_1"/>
    <property type="match status" value="1"/>
</dbReference>
<dbReference type="PANTHER" id="PTHR46383">
    <property type="entry name" value="ASPARTATE AMINOTRANSFERASE"/>
    <property type="match status" value="1"/>
</dbReference>
<keyword evidence="9" id="KW-1185">Reference proteome</keyword>
<sequence length="593" mass="64798">MCVTARLLRNLFGQSKALHRLSIVTAANTAVHSNALFESRECATMAARPAGARQLQVSERIRQTDVPVMVTNMRLLGGQSDVASLSQGAVYWLPPESAIRKASAEATEAAVSGYNADWGIPELRQALEEKIQVQNGLQGYKVMVTAGANQALASLMLTLMDPQDRSVMFKPYYFNALMAIQMTGGANTCTFGPCDPNTFFPDLDWLQKELQGPEPPKLVYVVSPCNPTGVTLPRDQLERLADMTEAAGAWLVIDNTYEAFLFSGTEHATIGRPNTIHVFSFSKGYGLHGWRVGYMAYPDQDGTDALGLQLVKVQDTVVIHAAVLSQKVAVEALRQGPPDTIARLQQNRQAVLDALKPLGTLGDGLWGGDAIYVFARLPPDCQDDVAVNRWLVHVHKVIVIPGRSICTAGARNQHALLDFTPVERQVPLFACVEDVMTKTSIHTCRPYTTIDDALELLVEKRITGMPVLDDQEQVVGVVSDFDMLSLDGISGKMRATGMFPDTHTEWSAFFEVQKLLVKNQGKMVSDVMTGEPMVVRGNTDLEAAARLLLERRIRRMPVVDSQGRLIGIFSRGDVIRAALAQRKAAVAAGIKPS</sequence>
<keyword evidence="6" id="KW-0129">CBS domain</keyword>
<dbReference type="Gene3D" id="3.40.640.10">
    <property type="entry name" value="Type I PLP-dependent aspartate aminotransferase-like (Major domain)"/>
    <property type="match status" value="1"/>
</dbReference>
<dbReference type="InterPro" id="IPR015424">
    <property type="entry name" value="PyrdxlP-dep_Trfase"/>
</dbReference>
<evidence type="ECO:0000313" key="9">
    <source>
        <dbReference type="Proteomes" id="UP001465755"/>
    </source>
</evidence>
<gene>
    <name evidence="8" type="ORF">WJX73_004729</name>
</gene>
<dbReference type="Pfam" id="PF00571">
    <property type="entry name" value="CBS"/>
    <property type="match status" value="2"/>
</dbReference>
<dbReference type="Gene3D" id="3.10.580.10">
    <property type="entry name" value="CBS-domain"/>
    <property type="match status" value="1"/>
</dbReference>
<feature type="domain" description="CBS" evidence="7">
    <location>
        <begin position="436"/>
        <end position="496"/>
    </location>
</feature>
<reference evidence="8 9" key="1">
    <citation type="journal article" date="2024" name="Nat. Commun.">
        <title>Phylogenomics reveals the evolutionary origins of lichenization in chlorophyte algae.</title>
        <authorList>
            <person name="Puginier C."/>
            <person name="Libourel C."/>
            <person name="Otte J."/>
            <person name="Skaloud P."/>
            <person name="Haon M."/>
            <person name="Grisel S."/>
            <person name="Petersen M."/>
            <person name="Berrin J.G."/>
            <person name="Delaux P.M."/>
            <person name="Dal Grande F."/>
            <person name="Keller J."/>
        </authorList>
    </citation>
    <scope>NUCLEOTIDE SEQUENCE [LARGE SCALE GENOMIC DNA]</scope>
    <source>
        <strain evidence="8 9">SAG 2036</strain>
    </source>
</reference>
<name>A0AAW1NXH3_9CHLO</name>
<organism evidence="8 9">
    <name type="scientific">Symbiochloris irregularis</name>
    <dbReference type="NCBI Taxonomy" id="706552"/>
    <lineage>
        <taxon>Eukaryota</taxon>
        <taxon>Viridiplantae</taxon>
        <taxon>Chlorophyta</taxon>
        <taxon>core chlorophytes</taxon>
        <taxon>Trebouxiophyceae</taxon>
        <taxon>Trebouxiales</taxon>
        <taxon>Trebouxiaceae</taxon>
        <taxon>Symbiochloris</taxon>
    </lineage>
</organism>
<keyword evidence="5" id="KW-0663">Pyridoxal phosphate</keyword>
<protein>
    <recommendedName>
        <fullName evidence="7">CBS domain-containing protein</fullName>
    </recommendedName>
</protein>